<dbReference type="Gene3D" id="3.40.50.720">
    <property type="entry name" value="NAD(P)-binding Rossmann-like Domain"/>
    <property type="match status" value="1"/>
</dbReference>
<dbReference type="SUPFAM" id="SSF51735">
    <property type="entry name" value="NAD(P)-binding Rossmann-fold domains"/>
    <property type="match status" value="1"/>
</dbReference>
<evidence type="ECO:0000313" key="5">
    <source>
        <dbReference type="Proteomes" id="UP001642482"/>
    </source>
</evidence>
<comment type="caution">
    <text evidence="4">The sequence shown here is derived from an EMBL/GenBank/DDBJ whole genome shotgun (WGS) entry which is preliminary data.</text>
</comment>
<dbReference type="InterPro" id="IPR036291">
    <property type="entry name" value="NAD(P)-bd_dom_sf"/>
</dbReference>
<dbReference type="PANTHER" id="PTHR10366">
    <property type="entry name" value="NAD DEPENDENT EPIMERASE/DEHYDRATASE"/>
    <property type="match status" value="1"/>
</dbReference>
<dbReference type="GO" id="GO:0043892">
    <property type="term" value="F:methylglyoxal reductase (NADPH) activity"/>
    <property type="evidence" value="ECO:0007669"/>
    <property type="project" value="UniProtKB-EC"/>
</dbReference>
<name>A0ABP0CQ19_9PEZI</name>
<organism evidence="4 5">
    <name type="scientific">Sporothrix eucalyptigena</name>
    <dbReference type="NCBI Taxonomy" id="1812306"/>
    <lineage>
        <taxon>Eukaryota</taxon>
        <taxon>Fungi</taxon>
        <taxon>Dikarya</taxon>
        <taxon>Ascomycota</taxon>
        <taxon>Pezizomycotina</taxon>
        <taxon>Sordariomycetes</taxon>
        <taxon>Sordariomycetidae</taxon>
        <taxon>Ophiostomatales</taxon>
        <taxon>Ophiostomataceae</taxon>
        <taxon>Sporothrix</taxon>
    </lineage>
</organism>
<dbReference type="PANTHER" id="PTHR10366:SF564">
    <property type="entry name" value="STEROL-4-ALPHA-CARBOXYLATE 3-DEHYDROGENASE, DECARBOXYLATING"/>
    <property type="match status" value="1"/>
</dbReference>
<keyword evidence="5" id="KW-1185">Reference proteome</keyword>
<dbReference type="EC" id="1.1.1.283" evidence="4"/>
<sequence length="400" mass="43845">MSKGNVLLTGGSGFIASHILDVLLQSSYHVVVTVRSVEKGQAVVTSLPVEFQPFVLFSIVDDVACQGAFDHVLQQSVAEGRPFDYAIHTASPYQASVQDPVRDFLDPAIRGTTGLLKSIHKLAQTSPPTIKRVVLLSSSAAMLNPAKHAAVYDESFWRPVTWAEAQLPQNAYEASKVYAERAAWAFVNGSDDLETASETFNLPQGNAGRVTSFDLAVVNCTYTFGPVQRWLTRLDQVNSSNHRIRDLLMGTWKKPVDGNAERTGMPPTRPVFTWVDVRDVARAIFKAMEISGAGGRRFYVVGGHFSNGRIAGIVRNTLEAELEKKKTDLAETQKLLVADRVPPAEDTPDDLPRDVYNFDRRRATEVLSIGSYYSLEESVLDTALSLLDIESAATSRRGGA</sequence>
<protein>
    <submittedName>
        <fullName evidence="4">Methylglyoxal reductase (NADPH-dependent) gre2</fullName>
        <ecNumber evidence="4">1.1.1.283</ecNumber>
    </submittedName>
</protein>
<evidence type="ECO:0000313" key="4">
    <source>
        <dbReference type="EMBL" id="CAK7234229.1"/>
    </source>
</evidence>
<reference evidence="4 5" key="1">
    <citation type="submission" date="2024-01" db="EMBL/GenBank/DDBJ databases">
        <authorList>
            <person name="Allen C."/>
            <person name="Tagirdzhanova G."/>
        </authorList>
    </citation>
    <scope>NUCLEOTIDE SEQUENCE [LARGE SCALE GENOMIC DNA]</scope>
</reference>
<evidence type="ECO:0000256" key="1">
    <source>
        <dbReference type="ARBA" id="ARBA00023002"/>
    </source>
</evidence>
<dbReference type="EMBL" id="CAWUHD010000131">
    <property type="protein sequence ID" value="CAK7234229.1"/>
    <property type="molecule type" value="Genomic_DNA"/>
</dbReference>
<accession>A0ABP0CQ19</accession>
<evidence type="ECO:0000259" key="3">
    <source>
        <dbReference type="Pfam" id="PF01370"/>
    </source>
</evidence>
<dbReference type="Pfam" id="PF01370">
    <property type="entry name" value="Epimerase"/>
    <property type="match status" value="1"/>
</dbReference>
<feature type="domain" description="NAD-dependent epimerase/dehydratase" evidence="3">
    <location>
        <begin position="6"/>
        <end position="301"/>
    </location>
</feature>
<dbReference type="Proteomes" id="UP001642482">
    <property type="component" value="Unassembled WGS sequence"/>
</dbReference>
<dbReference type="InterPro" id="IPR001509">
    <property type="entry name" value="Epimerase_deHydtase"/>
</dbReference>
<gene>
    <name evidence="4" type="primary">GRE2_2</name>
    <name evidence="4" type="ORF">SEUCBS140593_008871</name>
</gene>
<keyword evidence="1 4" id="KW-0560">Oxidoreductase</keyword>
<comment type="similarity">
    <text evidence="2">Belongs to the NAD(P)-dependent epimerase/dehydratase family. Dihydroflavonol-4-reductase subfamily.</text>
</comment>
<proteinExistence type="inferred from homology"/>
<dbReference type="InterPro" id="IPR050425">
    <property type="entry name" value="NAD(P)_dehydrat-like"/>
</dbReference>
<evidence type="ECO:0000256" key="2">
    <source>
        <dbReference type="ARBA" id="ARBA00023445"/>
    </source>
</evidence>